<dbReference type="Proteomes" id="UP000486351">
    <property type="component" value="Unassembled WGS sequence"/>
</dbReference>
<gene>
    <name evidence="10" type="ORF">PF001_g481</name>
    <name evidence="9" type="ORF">PF002_g3048</name>
    <name evidence="8" type="ORF">PF004_g2169</name>
    <name evidence="7" type="ORF">PF005_g1834</name>
    <name evidence="6" type="ORF">PF006_g2252</name>
    <name evidence="5" type="ORF">PF007_g2686</name>
    <name evidence="11" type="ORF">PF008_g2502</name>
    <name evidence="2" type="ORF">PF009_g2932</name>
    <name evidence="4" type="ORF">PF010_g2420</name>
    <name evidence="3" type="ORF">PF011_g2117</name>
</gene>
<dbReference type="PANTHER" id="PTHR31569:SF4">
    <property type="entry name" value="SWIM-TYPE DOMAIN-CONTAINING PROTEIN"/>
    <property type="match status" value="1"/>
</dbReference>
<dbReference type="Proteomes" id="UP000429523">
    <property type="component" value="Unassembled WGS sequence"/>
</dbReference>
<evidence type="ECO:0000313" key="13">
    <source>
        <dbReference type="Proteomes" id="UP000433483"/>
    </source>
</evidence>
<reference evidence="12 13" key="1">
    <citation type="submission" date="2018-08" db="EMBL/GenBank/DDBJ databases">
        <title>Genomic investigation of the strawberry pathogen Phytophthora fragariae indicates pathogenicity is determined by transcriptional variation in three key races.</title>
        <authorList>
            <person name="Adams T.M."/>
            <person name="Armitage A.D."/>
            <person name="Sobczyk M.K."/>
            <person name="Bates H.J."/>
            <person name="Dunwell J.M."/>
            <person name="Nellist C.F."/>
            <person name="Harrison R.J."/>
        </authorList>
    </citation>
    <scope>NUCLEOTIDE SEQUENCE [LARGE SCALE GENOMIC DNA]</scope>
    <source>
        <strain evidence="10 14">A4</strain>
        <strain evidence="9 15">BC-1</strain>
        <strain evidence="8 19">BC-23</strain>
        <strain evidence="7 13">NOV-27</strain>
        <strain evidence="6 16">NOV-5</strain>
        <strain evidence="5 17">NOV-71</strain>
        <strain evidence="11 20">NOV-77</strain>
        <strain evidence="2 12">NOV-9</strain>
        <strain evidence="4 21">ONT-3</strain>
        <strain evidence="3 18">SCRP245</strain>
    </source>
</reference>
<evidence type="ECO:0000313" key="15">
    <source>
        <dbReference type="Proteomes" id="UP000440367"/>
    </source>
</evidence>
<comment type="caution">
    <text evidence="6">The sequence shown here is derived from an EMBL/GenBank/DDBJ whole genome shotgun (WGS) entry which is preliminary data.</text>
</comment>
<dbReference type="Proteomes" id="UP000460718">
    <property type="component" value="Unassembled WGS sequence"/>
</dbReference>
<evidence type="ECO:0000313" key="14">
    <source>
        <dbReference type="Proteomes" id="UP000437068"/>
    </source>
</evidence>
<sequence length="354" mass="39120">MAPTDTNAAERHEGAPLDRRAFDSWEAFHSYMETYARSSFQIFRKRTSTTVKLRNRRVAERLAKPLASADTPRLIPEKYVNYSVTLVCTHSGGYVSRGTGRRSRHDVRATHCSVQVNACLKLVDPEANRYEVNVTRALLTHNHRVDKETYLLYSNTRLGLSDELLSCVELMRKTGVKPKEIRSYITENSDCTPTLKDVQNMLQRLRNQERAASARENPEQQKAQPGSSGNNQLSVAPNAPEEEALREYRLATAAAVNMESSEPVDPTMQFKVAHAMGKAVATLLAEMPATEFAGAFRVMEVATNIVRGRRVEAAAKVAASTEEGGSEMTTDADAALSIEGASVSSVDDPWARSL</sequence>
<proteinExistence type="predicted"/>
<dbReference type="EMBL" id="QXFY01000068">
    <property type="protein sequence ID" value="KAE9358871.1"/>
    <property type="molecule type" value="Genomic_DNA"/>
</dbReference>
<evidence type="ECO:0000313" key="11">
    <source>
        <dbReference type="EMBL" id="KAE9358871.1"/>
    </source>
</evidence>
<evidence type="ECO:0000313" key="18">
    <source>
        <dbReference type="Proteomes" id="UP000460718"/>
    </source>
</evidence>
<evidence type="ECO:0008006" key="22">
    <source>
        <dbReference type="Google" id="ProtNLM"/>
    </source>
</evidence>
<dbReference type="InterPro" id="IPR052579">
    <property type="entry name" value="Zinc_finger_SWIM"/>
</dbReference>
<feature type="compositionally biased region" description="Polar residues" evidence="1">
    <location>
        <begin position="220"/>
        <end position="235"/>
    </location>
</feature>
<dbReference type="EMBL" id="QXFZ01000074">
    <property type="protein sequence ID" value="KAE9135060.1"/>
    <property type="molecule type" value="Genomic_DNA"/>
</dbReference>
<dbReference type="EMBL" id="QXGB01000046">
    <property type="protein sequence ID" value="KAE9234570.1"/>
    <property type="molecule type" value="Genomic_DNA"/>
</dbReference>
<dbReference type="EMBL" id="QXGA01000063">
    <property type="protein sequence ID" value="KAE9153641.1"/>
    <property type="molecule type" value="Genomic_DNA"/>
</dbReference>
<evidence type="ECO:0000313" key="7">
    <source>
        <dbReference type="EMBL" id="KAE9234570.1"/>
    </source>
</evidence>
<accession>A0A6A3UQW1</accession>
<dbReference type="Proteomes" id="UP000440732">
    <property type="component" value="Unassembled WGS sequence"/>
</dbReference>
<evidence type="ECO:0000313" key="4">
    <source>
        <dbReference type="EMBL" id="KAE9134574.1"/>
    </source>
</evidence>
<evidence type="ECO:0000313" key="5">
    <source>
        <dbReference type="EMBL" id="KAE9135060.1"/>
    </source>
</evidence>
<dbReference type="EMBL" id="QXGF01000080">
    <property type="protein sequence ID" value="KAE8947466.1"/>
    <property type="molecule type" value="Genomic_DNA"/>
</dbReference>
<name>A0A6A3UQW1_9STRA</name>
<evidence type="ECO:0000313" key="6">
    <source>
        <dbReference type="EMBL" id="KAE9153641.1"/>
    </source>
</evidence>
<evidence type="ECO:0000313" key="12">
    <source>
        <dbReference type="Proteomes" id="UP000429523"/>
    </source>
</evidence>
<evidence type="ECO:0000313" key="9">
    <source>
        <dbReference type="EMBL" id="KAE9254102.1"/>
    </source>
</evidence>
<dbReference type="Proteomes" id="UP000476176">
    <property type="component" value="Unassembled WGS sequence"/>
</dbReference>
<evidence type="ECO:0000313" key="10">
    <source>
        <dbReference type="EMBL" id="KAE9330258.1"/>
    </source>
</evidence>
<dbReference type="Proteomes" id="UP000488956">
    <property type="component" value="Unassembled WGS sequence"/>
</dbReference>
<dbReference type="EMBL" id="QXFW01000062">
    <property type="protein sequence ID" value="KAE9027315.1"/>
    <property type="molecule type" value="Genomic_DNA"/>
</dbReference>
<dbReference type="EMBL" id="QXGC01000059">
    <property type="protein sequence ID" value="KAE9252051.1"/>
    <property type="molecule type" value="Genomic_DNA"/>
</dbReference>
<keyword evidence="13" id="KW-1185">Reference proteome</keyword>
<evidence type="ECO:0000313" key="21">
    <source>
        <dbReference type="Proteomes" id="UP000488956"/>
    </source>
</evidence>
<evidence type="ECO:0000313" key="3">
    <source>
        <dbReference type="EMBL" id="KAE9027315.1"/>
    </source>
</evidence>
<dbReference type="AlphaFoldDB" id="A0A6A3UQW1"/>
<evidence type="ECO:0000256" key="1">
    <source>
        <dbReference type="SAM" id="MobiDB-lite"/>
    </source>
</evidence>
<evidence type="ECO:0000313" key="8">
    <source>
        <dbReference type="EMBL" id="KAE9252051.1"/>
    </source>
</evidence>
<feature type="compositionally biased region" description="Basic and acidic residues" evidence="1">
    <location>
        <begin position="209"/>
        <end position="219"/>
    </location>
</feature>
<dbReference type="EMBL" id="QXGE01000009">
    <property type="protein sequence ID" value="KAE9330258.1"/>
    <property type="molecule type" value="Genomic_DNA"/>
</dbReference>
<feature type="region of interest" description="Disordered" evidence="1">
    <location>
        <begin position="209"/>
        <end position="235"/>
    </location>
</feature>
<protein>
    <recommendedName>
        <fullName evidence="22">FAR1 domain-containing protein</fullName>
    </recommendedName>
</protein>
<dbReference type="EMBL" id="QXGD01000083">
    <property type="protein sequence ID" value="KAE9254102.1"/>
    <property type="molecule type" value="Genomic_DNA"/>
</dbReference>
<dbReference type="OrthoDB" id="95705at2759"/>
<dbReference type="EMBL" id="QXFX01000065">
    <property type="protein sequence ID" value="KAE9134574.1"/>
    <property type="molecule type" value="Genomic_DNA"/>
</dbReference>
<evidence type="ECO:0000313" key="20">
    <source>
        <dbReference type="Proteomes" id="UP000486351"/>
    </source>
</evidence>
<evidence type="ECO:0000313" key="2">
    <source>
        <dbReference type="EMBL" id="KAE8947466.1"/>
    </source>
</evidence>
<organism evidence="6 16">
    <name type="scientific">Phytophthora fragariae</name>
    <dbReference type="NCBI Taxonomy" id="53985"/>
    <lineage>
        <taxon>Eukaryota</taxon>
        <taxon>Sar</taxon>
        <taxon>Stramenopiles</taxon>
        <taxon>Oomycota</taxon>
        <taxon>Peronosporomycetes</taxon>
        <taxon>Peronosporales</taxon>
        <taxon>Peronosporaceae</taxon>
        <taxon>Phytophthora</taxon>
    </lineage>
</organism>
<evidence type="ECO:0000313" key="16">
    <source>
        <dbReference type="Proteomes" id="UP000440732"/>
    </source>
</evidence>
<dbReference type="Proteomes" id="UP000437068">
    <property type="component" value="Unassembled WGS sequence"/>
</dbReference>
<evidence type="ECO:0000313" key="19">
    <source>
        <dbReference type="Proteomes" id="UP000476176"/>
    </source>
</evidence>
<dbReference type="PANTHER" id="PTHR31569">
    <property type="entry name" value="SWIM-TYPE DOMAIN-CONTAINING PROTEIN"/>
    <property type="match status" value="1"/>
</dbReference>
<dbReference type="Proteomes" id="UP000440367">
    <property type="component" value="Unassembled WGS sequence"/>
</dbReference>
<dbReference type="Proteomes" id="UP000433483">
    <property type="component" value="Unassembled WGS sequence"/>
</dbReference>
<evidence type="ECO:0000313" key="17">
    <source>
        <dbReference type="Proteomes" id="UP000441208"/>
    </source>
</evidence>
<dbReference type="Proteomes" id="UP000441208">
    <property type="component" value="Unassembled WGS sequence"/>
</dbReference>